<dbReference type="SUPFAM" id="SSF101898">
    <property type="entry name" value="NHL repeat"/>
    <property type="match status" value="1"/>
</dbReference>
<organism evidence="5 6">
    <name type="scientific">Lysinibacillus alkalisoli</name>
    <dbReference type="NCBI Taxonomy" id="1911548"/>
    <lineage>
        <taxon>Bacteria</taxon>
        <taxon>Bacillati</taxon>
        <taxon>Bacillota</taxon>
        <taxon>Bacilli</taxon>
        <taxon>Bacillales</taxon>
        <taxon>Bacillaceae</taxon>
        <taxon>Lysinibacillus</taxon>
    </lineage>
</organism>
<feature type="domain" description="SLH" evidence="4">
    <location>
        <begin position="23"/>
        <end position="86"/>
    </location>
</feature>
<evidence type="ECO:0000313" key="6">
    <source>
        <dbReference type="Proteomes" id="UP000616608"/>
    </source>
</evidence>
<evidence type="ECO:0000256" key="3">
    <source>
        <dbReference type="SAM" id="SignalP"/>
    </source>
</evidence>
<keyword evidence="1 3" id="KW-0732">Signal</keyword>
<dbReference type="RefSeq" id="WP_188613331.1">
    <property type="nucleotide sequence ID" value="NZ_BMJT01000001.1"/>
</dbReference>
<dbReference type="InterPro" id="IPR011042">
    <property type="entry name" value="6-blade_b-propeller_TolB-like"/>
</dbReference>
<comment type="caution">
    <text evidence="5">The sequence shown here is derived from an EMBL/GenBank/DDBJ whole genome shotgun (WGS) entry which is preliminary data.</text>
</comment>
<evidence type="ECO:0000256" key="1">
    <source>
        <dbReference type="ARBA" id="ARBA00022729"/>
    </source>
</evidence>
<dbReference type="Proteomes" id="UP000616608">
    <property type="component" value="Unassembled WGS sequence"/>
</dbReference>
<name>A0A917D5L9_9BACI</name>
<dbReference type="InterPro" id="IPR001258">
    <property type="entry name" value="NHL_repeat"/>
</dbReference>
<dbReference type="PANTHER" id="PTHR46388:SF2">
    <property type="entry name" value="NHL REPEAT-CONTAINING PROTEIN 2"/>
    <property type="match status" value="1"/>
</dbReference>
<dbReference type="InterPro" id="IPR001119">
    <property type="entry name" value="SLH_dom"/>
</dbReference>
<proteinExistence type="predicted"/>
<protein>
    <recommendedName>
        <fullName evidence="4">SLH domain-containing protein</fullName>
    </recommendedName>
</protein>
<dbReference type="Pfam" id="PF25021">
    <property type="entry name" value="TEN_NHL"/>
    <property type="match status" value="1"/>
</dbReference>
<dbReference type="AlphaFoldDB" id="A0A917D5L9"/>
<gene>
    <name evidence="5" type="ORF">GCM10007425_03950</name>
</gene>
<dbReference type="InterPro" id="IPR056822">
    <property type="entry name" value="TEN_NHL"/>
</dbReference>
<feature type="signal peptide" evidence="3">
    <location>
        <begin position="1"/>
        <end position="25"/>
    </location>
</feature>
<evidence type="ECO:0000313" key="5">
    <source>
        <dbReference type="EMBL" id="GGG12790.1"/>
    </source>
</evidence>
<evidence type="ECO:0000259" key="4">
    <source>
        <dbReference type="PROSITE" id="PS51272"/>
    </source>
</evidence>
<dbReference type="PANTHER" id="PTHR46388">
    <property type="entry name" value="NHL REPEAT-CONTAINING PROTEIN 2"/>
    <property type="match status" value="1"/>
</dbReference>
<reference evidence="5" key="2">
    <citation type="submission" date="2020-09" db="EMBL/GenBank/DDBJ databases">
        <authorList>
            <person name="Sun Q."/>
            <person name="Zhou Y."/>
        </authorList>
    </citation>
    <scope>NUCLEOTIDE SEQUENCE</scope>
    <source>
        <strain evidence="5">CGMCC 1.15760</strain>
    </source>
</reference>
<keyword evidence="2" id="KW-0677">Repeat</keyword>
<dbReference type="Gene3D" id="2.120.10.30">
    <property type="entry name" value="TolB, C-terminal domain"/>
    <property type="match status" value="3"/>
</dbReference>
<keyword evidence="6" id="KW-1185">Reference proteome</keyword>
<sequence>MRKRYYAMWATTAVVIALAPATTEAATFTDLTHNTHAEAIQQLVQQGIISGYADGTFRPEQTLTRSDAVKMIGKWLVAIGYDLPQDANTKARFTDVAVNDQNDLVQYAALLYDYGIFLGADGELKPHEKMTRENMALILTRAYDEIYGVHTIRQLEKQEVTSGITDLLLAKEEAHLSLQLLSYLEITNQSQFKPKQAITRGQFASFVSRSQIIDMTKLTTTEVVAGSIFGDSDGALRTAQFRTPTAITTLADGSLAISDKNNQKIKIIKEGNVSTYAGTTIDWDDYGMPKGGLINGKVEQSLLQEPTAVTTGPNNEIWIADTGNHAIRKIVNGELQTVAGNGIQGTADGAGEQARFYSPQSIVVNKKGEAYVADTMNHVIRKIATDGTVTTINAPASRMTEWNLDILLVGSFRDGKITEAQFNAPMGLALDEHDNLYVSDTGNHLIRYMDFTNHTVKTVAGDPASITGQFIFEKGGNIDGKAIKARFNSPRGLYYDEAYGLLITDTSNGQVRLLRNGQVHTIATKMKQPTSITKDKDAWYITDAGDHQIKQFYYSEKE</sequence>
<reference evidence="5" key="1">
    <citation type="journal article" date="2014" name="Int. J. Syst. Evol. Microbiol.">
        <title>Complete genome sequence of Corynebacterium casei LMG S-19264T (=DSM 44701T), isolated from a smear-ripened cheese.</title>
        <authorList>
            <consortium name="US DOE Joint Genome Institute (JGI-PGF)"/>
            <person name="Walter F."/>
            <person name="Albersmeier A."/>
            <person name="Kalinowski J."/>
            <person name="Ruckert C."/>
        </authorList>
    </citation>
    <scope>NUCLEOTIDE SEQUENCE</scope>
    <source>
        <strain evidence="5">CGMCC 1.15760</strain>
    </source>
</reference>
<feature type="chain" id="PRO_5037645903" description="SLH domain-containing protein" evidence="3">
    <location>
        <begin position="26"/>
        <end position="558"/>
    </location>
</feature>
<evidence type="ECO:0000256" key="2">
    <source>
        <dbReference type="ARBA" id="ARBA00022737"/>
    </source>
</evidence>
<dbReference type="Pfam" id="PF01436">
    <property type="entry name" value="NHL"/>
    <property type="match status" value="1"/>
</dbReference>
<dbReference type="EMBL" id="BMJT01000001">
    <property type="protein sequence ID" value="GGG12790.1"/>
    <property type="molecule type" value="Genomic_DNA"/>
</dbReference>
<dbReference type="PROSITE" id="PS51272">
    <property type="entry name" value="SLH"/>
    <property type="match status" value="1"/>
</dbReference>
<accession>A0A917D5L9</accession>
<dbReference type="Pfam" id="PF00395">
    <property type="entry name" value="SLH"/>
    <property type="match status" value="1"/>
</dbReference>